<keyword evidence="9" id="KW-1133">Transmembrane helix</keyword>
<comment type="similarity">
    <text evidence="2 8">Belongs to the cytochrome P450 family.</text>
</comment>
<dbReference type="CDD" id="cd20617">
    <property type="entry name" value="CYP1_2-like"/>
    <property type="match status" value="1"/>
</dbReference>
<keyword evidence="6 8" id="KW-0503">Monooxygenase</keyword>
<dbReference type="EMBL" id="GFAC01003124">
    <property type="protein sequence ID" value="JAT96064.1"/>
    <property type="molecule type" value="mRNA"/>
</dbReference>
<dbReference type="Pfam" id="PF00067">
    <property type="entry name" value="p450"/>
    <property type="match status" value="1"/>
</dbReference>
<keyword evidence="4 8" id="KW-0560">Oxidoreductase</keyword>
<dbReference type="PRINTS" id="PR00385">
    <property type="entry name" value="P450"/>
</dbReference>
<dbReference type="InterPro" id="IPR036396">
    <property type="entry name" value="Cyt_P450_sf"/>
</dbReference>
<dbReference type="GO" id="GO:0005737">
    <property type="term" value="C:cytoplasm"/>
    <property type="evidence" value="ECO:0007669"/>
    <property type="project" value="TreeGrafter"/>
</dbReference>
<protein>
    <submittedName>
        <fullName evidence="10">Putative cytochrome</fullName>
    </submittedName>
</protein>
<comment type="cofactor">
    <cofactor evidence="1 7">
        <name>heme</name>
        <dbReference type="ChEBI" id="CHEBI:30413"/>
    </cofactor>
</comment>
<dbReference type="InterPro" id="IPR017972">
    <property type="entry name" value="Cyt_P450_CS"/>
</dbReference>
<feature type="binding site" description="axial binding residue" evidence="7">
    <location>
        <position position="453"/>
    </location>
    <ligand>
        <name>heme</name>
        <dbReference type="ChEBI" id="CHEBI:30413"/>
    </ligand>
    <ligandPart>
        <name>Fe</name>
        <dbReference type="ChEBI" id="CHEBI:18248"/>
    </ligandPart>
</feature>
<evidence type="ECO:0000256" key="5">
    <source>
        <dbReference type="ARBA" id="ARBA00023004"/>
    </source>
</evidence>
<keyword evidence="9" id="KW-0472">Membrane</keyword>
<dbReference type="GO" id="GO:0020037">
    <property type="term" value="F:heme binding"/>
    <property type="evidence" value="ECO:0007669"/>
    <property type="project" value="InterPro"/>
</dbReference>
<proteinExistence type="evidence at transcript level"/>
<dbReference type="SUPFAM" id="SSF48264">
    <property type="entry name" value="Cytochrome P450"/>
    <property type="match status" value="1"/>
</dbReference>
<dbReference type="GO" id="GO:0006082">
    <property type="term" value="P:organic acid metabolic process"/>
    <property type="evidence" value="ECO:0007669"/>
    <property type="project" value="TreeGrafter"/>
</dbReference>
<evidence type="ECO:0000256" key="3">
    <source>
        <dbReference type="ARBA" id="ARBA00022723"/>
    </source>
</evidence>
<reference evidence="10" key="1">
    <citation type="journal article" date="2017" name="Front. Cell. Infect. Microbiol.">
        <title>The Distinct Transcriptional Response of the Midgut of Amblyomma sculptum and Amblyomma aureolatum Ticks to Rickettsia rickettsii Correlates to Their Differences in Susceptibility to Infection.</title>
        <authorList>
            <person name="Martins L.A."/>
            <person name="Galletti M.F.B.M."/>
            <person name="Ribeiro J.M."/>
            <person name="Fujita A."/>
            <person name="Costa F.B."/>
            <person name="Labruna M.B."/>
            <person name="Daffre S."/>
            <person name="Fogaca A.C."/>
        </authorList>
    </citation>
    <scope>NUCLEOTIDE SEQUENCE</scope>
</reference>
<evidence type="ECO:0000256" key="1">
    <source>
        <dbReference type="ARBA" id="ARBA00001971"/>
    </source>
</evidence>
<dbReference type="GO" id="GO:0006805">
    <property type="term" value="P:xenobiotic metabolic process"/>
    <property type="evidence" value="ECO:0007669"/>
    <property type="project" value="TreeGrafter"/>
</dbReference>
<dbReference type="PANTHER" id="PTHR24300:SF375">
    <property type="entry name" value="CYTOCHROME P450 FAMILY"/>
    <property type="match status" value="1"/>
</dbReference>
<name>A0A1E1X9Y9_9ACAR</name>
<evidence type="ECO:0000313" key="10">
    <source>
        <dbReference type="EMBL" id="JAT96064.1"/>
    </source>
</evidence>
<dbReference type="PRINTS" id="PR00463">
    <property type="entry name" value="EP450I"/>
</dbReference>
<keyword evidence="7 8" id="KW-0349">Heme</keyword>
<evidence type="ECO:0000256" key="6">
    <source>
        <dbReference type="ARBA" id="ARBA00023033"/>
    </source>
</evidence>
<dbReference type="Gene3D" id="1.10.630.10">
    <property type="entry name" value="Cytochrome P450"/>
    <property type="match status" value="1"/>
</dbReference>
<dbReference type="PANTHER" id="PTHR24300">
    <property type="entry name" value="CYTOCHROME P450 508A4-RELATED"/>
    <property type="match status" value="1"/>
</dbReference>
<evidence type="ECO:0000256" key="8">
    <source>
        <dbReference type="RuleBase" id="RU000461"/>
    </source>
</evidence>
<feature type="transmembrane region" description="Helical" evidence="9">
    <location>
        <begin position="12"/>
        <end position="29"/>
    </location>
</feature>
<dbReference type="FunFam" id="1.10.630.10:FF:000036">
    <property type="entry name" value="CYtochrome P450 family"/>
    <property type="match status" value="1"/>
</dbReference>
<feature type="non-terminal residue" evidence="10">
    <location>
        <position position="1"/>
    </location>
</feature>
<dbReference type="InterPro" id="IPR002401">
    <property type="entry name" value="Cyt_P450_E_grp-I"/>
</dbReference>
<dbReference type="InterPro" id="IPR001128">
    <property type="entry name" value="Cyt_P450"/>
</dbReference>
<dbReference type="AlphaFoldDB" id="A0A1E1X9Y9"/>
<organism evidence="10">
    <name type="scientific">Amblyomma aureolatum</name>
    <dbReference type="NCBI Taxonomy" id="187763"/>
    <lineage>
        <taxon>Eukaryota</taxon>
        <taxon>Metazoa</taxon>
        <taxon>Ecdysozoa</taxon>
        <taxon>Arthropoda</taxon>
        <taxon>Chelicerata</taxon>
        <taxon>Arachnida</taxon>
        <taxon>Acari</taxon>
        <taxon>Parasitiformes</taxon>
        <taxon>Ixodida</taxon>
        <taxon>Ixodoidea</taxon>
        <taxon>Ixodidae</taxon>
        <taxon>Amblyomminae</taxon>
        <taxon>Amblyomma</taxon>
    </lineage>
</organism>
<keyword evidence="5 7" id="KW-0408">Iron</keyword>
<accession>A0A1E1X9Y9</accession>
<dbReference type="GO" id="GO:0005506">
    <property type="term" value="F:iron ion binding"/>
    <property type="evidence" value="ECO:0007669"/>
    <property type="project" value="InterPro"/>
</dbReference>
<dbReference type="PROSITE" id="PS00086">
    <property type="entry name" value="CYTOCHROME_P450"/>
    <property type="match status" value="1"/>
</dbReference>
<sequence>PSKLGSSASMDWLTVVSSLLVASLLYVVLQRWLQGKRLPPGTRLPPGPPGRPLVGHVQFTHKDFHCNQAMKWAQQYGPVYRIKTGSADMVILNDFQSIKKFLTKKEVLYRPQNWLFRGEVYGGVATLNGDTWMDNRRFCLHVLRDLGFGKTSMEDHVKEECQCLVEKIAEKKDAPIAIQEYIFPSTSNNIAALVYGSRYPFEHPRRRYLDELLSELFKAIRAGTLVEFLPAFVRKIVSKLPSTRRTVIVSKLTEFIEYTKGQIEQHKATIDEHFNRDFIDGYLKKIKEHENEPNPNFQPRFLLGNLLSFFIAGSNTVAVTIHWHMLNFANNPDTVQARVQREIDEVVGRERQPTWEDRNKMPYTMACIWEMYRWKTVSPLGVPRGAGEDTVFDDYFIPKGTTIIPNVWAVHNDPALWQEPSKFDPSRFFKEDGSLMQPKPEYLIPFSIGKRMCPGEILASVEIFLYITCLLQKYRILPEEGKIHDLDSIDIPLVELNRYKLKFIPR</sequence>
<keyword evidence="9" id="KW-0812">Transmembrane</keyword>
<dbReference type="GO" id="GO:0016712">
    <property type="term" value="F:oxidoreductase activity, acting on paired donors, with incorporation or reduction of molecular oxygen, reduced flavin or flavoprotein as one donor, and incorporation of one atom of oxygen"/>
    <property type="evidence" value="ECO:0007669"/>
    <property type="project" value="TreeGrafter"/>
</dbReference>
<evidence type="ECO:0000256" key="2">
    <source>
        <dbReference type="ARBA" id="ARBA00010617"/>
    </source>
</evidence>
<keyword evidence="3 7" id="KW-0479">Metal-binding</keyword>
<evidence type="ECO:0000256" key="9">
    <source>
        <dbReference type="SAM" id="Phobius"/>
    </source>
</evidence>
<evidence type="ECO:0000256" key="7">
    <source>
        <dbReference type="PIRSR" id="PIRSR602401-1"/>
    </source>
</evidence>
<evidence type="ECO:0000256" key="4">
    <source>
        <dbReference type="ARBA" id="ARBA00023002"/>
    </source>
</evidence>
<dbReference type="InterPro" id="IPR050182">
    <property type="entry name" value="Cytochrome_P450_fam2"/>
</dbReference>